<dbReference type="Gene3D" id="3.40.50.10860">
    <property type="entry name" value="Leucine Dehydrogenase, chain A, domain 1"/>
    <property type="match status" value="1"/>
</dbReference>
<dbReference type="Pfam" id="PF08501">
    <property type="entry name" value="Shikimate_dh_N"/>
    <property type="match status" value="1"/>
</dbReference>
<evidence type="ECO:0000259" key="3">
    <source>
        <dbReference type="Pfam" id="PF08501"/>
    </source>
</evidence>
<gene>
    <name evidence="5" type="ORF">GCM10009744_39590</name>
</gene>
<evidence type="ECO:0000256" key="1">
    <source>
        <dbReference type="ARBA" id="ARBA00004871"/>
    </source>
</evidence>
<dbReference type="NCBIfam" id="NF001311">
    <property type="entry name" value="PRK00258.1-3"/>
    <property type="match status" value="1"/>
</dbReference>
<dbReference type="InterPro" id="IPR041121">
    <property type="entry name" value="SDH_C"/>
</dbReference>
<accession>A0ABP4RBM2</accession>
<dbReference type="InterPro" id="IPR046346">
    <property type="entry name" value="Aminoacid_DH-like_N_sf"/>
</dbReference>
<organism evidence="5 6">
    <name type="scientific">Kribbella alba</name>
    <dbReference type="NCBI Taxonomy" id="190197"/>
    <lineage>
        <taxon>Bacteria</taxon>
        <taxon>Bacillati</taxon>
        <taxon>Actinomycetota</taxon>
        <taxon>Actinomycetes</taxon>
        <taxon>Propionibacteriales</taxon>
        <taxon>Kribbellaceae</taxon>
        <taxon>Kribbella</taxon>
    </lineage>
</organism>
<protein>
    <submittedName>
        <fullName evidence="5">Shikimate dehydrogenase</fullName>
    </submittedName>
</protein>
<dbReference type="EMBL" id="BAAANE010000007">
    <property type="protein sequence ID" value="GAA1644992.1"/>
    <property type="molecule type" value="Genomic_DNA"/>
</dbReference>
<dbReference type="InterPro" id="IPR036291">
    <property type="entry name" value="NAD(P)-bd_dom_sf"/>
</dbReference>
<dbReference type="Gene3D" id="3.40.50.720">
    <property type="entry name" value="NAD(P)-binding Rossmann-like Domain"/>
    <property type="match status" value="1"/>
</dbReference>
<feature type="domain" description="Shikimate dehydrogenase substrate binding N-terminal" evidence="3">
    <location>
        <begin position="16"/>
        <end position="96"/>
    </location>
</feature>
<keyword evidence="2" id="KW-0057">Aromatic amino acid biosynthesis</keyword>
<dbReference type="PANTHER" id="PTHR21089:SF1">
    <property type="entry name" value="BIFUNCTIONAL 3-DEHYDROQUINATE DEHYDRATASE_SHIKIMATE DEHYDROGENASE, CHLOROPLASTIC"/>
    <property type="match status" value="1"/>
</dbReference>
<keyword evidence="2" id="KW-0028">Amino-acid biosynthesis</keyword>
<evidence type="ECO:0000313" key="5">
    <source>
        <dbReference type="EMBL" id="GAA1644992.1"/>
    </source>
</evidence>
<dbReference type="Proteomes" id="UP001501319">
    <property type="component" value="Unassembled WGS sequence"/>
</dbReference>
<sequence>MVRGSHRSLLMTRCAVLGQPIAHSLSPAMHRAAYAELGLDWQYEAHEVGEAELRGFLSTLGDDFRGLSLTMPLKRVALELVDTVDPVAELIGAANTMLFEPDGTRSAHNTDVPGLIAAFGERGITTADTAVVLGGGATAASTLAALRGLGVSEVTVVVREVARAERLRDLAAELGLKTSVADFGQVEQIGGFDLCVSTLPGGAVDPWAEHFAAVAPVVFDVAYHPWPTQLAIAAHRIGTELLNGLDLLVHQATLQVEMMTGRSPAPLAAMRSAAREELDDREPA</sequence>
<evidence type="ECO:0000313" key="6">
    <source>
        <dbReference type="Proteomes" id="UP001501319"/>
    </source>
</evidence>
<dbReference type="InterPro" id="IPR022893">
    <property type="entry name" value="Shikimate_DH_fam"/>
</dbReference>
<evidence type="ECO:0000259" key="4">
    <source>
        <dbReference type="Pfam" id="PF18317"/>
    </source>
</evidence>
<dbReference type="InterPro" id="IPR013708">
    <property type="entry name" value="Shikimate_DH-bd_N"/>
</dbReference>
<keyword evidence="6" id="KW-1185">Reference proteome</keyword>
<name>A0ABP4RBM2_9ACTN</name>
<comment type="caution">
    <text evidence="5">The sequence shown here is derived from an EMBL/GenBank/DDBJ whole genome shotgun (WGS) entry which is preliminary data.</text>
</comment>
<dbReference type="SUPFAM" id="SSF53223">
    <property type="entry name" value="Aminoacid dehydrogenase-like, N-terminal domain"/>
    <property type="match status" value="1"/>
</dbReference>
<comment type="pathway">
    <text evidence="1">Metabolic intermediate biosynthesis; chorismate biosynthesis; chorismate from D-erythrose 4-phosphate and phosphoenolpyruvate: step 4/7.</text>
</comment>
<proteinExistence type="predicted"/>
<dbReference type="PANTHER" id="PTHR21089">
    <property type="entry name" value="SHIKIMATE DEHYDROGENASE"/>
    <property type="match status" value="1"/>
</dbReference>
<dbReference type="Pfam" id="PF18317">
    <property type="entry name" value="SDH_C"/>
    <property type="match status" value="1"/>
</dbReference>
<evidence type="ECO:0000256" key="2">
    <source>
        <dbReference type="ARBA" id="ARBA00023141"/>
    </source>
</evidence>
<dbReference type="SUPFAM" id="SSF51735">
    <property type="entry name" value="NAD(P)-binding Rossmann-fold domains"/>
    <property type="match status" value="1"/>
</dbReference>
<reference evidence="6" key="1">
    <citation type="journal article" date="2019" name="Int. J. Syst. Evol. Microbiol.">
        <title>The Global Catalogue of Microorganisms (GCM) 10K type strain sequencing project: providing services to taxonomists for standard genome sequencing and annotation.</title>
        <authorList>
            <consortium name="The Broad Institute Genomics Platform"/>
            <consortium name="The Broad Institute Genome Sequencing Center for Infectious Disease"/>
            <person name="Wu L."/>
            <person name="Ma J."/>
        </authorList>
    </citation>
    <scope>NUCLEOTIDE SEQUENCE [LARGE SCALE GENOMIC DNA]</scope>
    <source>
        <strain evidence="6">JCM 14306</strain>
    </source>
</reference>
<feature type="domain" description="SDH C-terminal" evidence="4">
    <location>
        <begin position="244"/>
        <end position="275"/>
    </location>
</feature>